<accession>A0A484MY55</accession>
<dbReference type="EMBL" id="OOIL02004625">
    <property type="protein sequence ID" value="VFQ92743.1"/>
    <property type="molecule type" value="Genomic_DNA"/>
</dbReference>
<name>A0A484MY55_9ASTE</name>
<reference evidence="3 4" key="1">
    <citation type="submission" date="2018-04" db="EMBL/GenBank/DDBJ databases">
        <authorList>
            <person name="Vogel A."/>
        </authorList>
    </citation>
    <scope>NUCLEOTIDE SEQUENCE [LARGE SCALE GENOMIC DNA]</scope>
</reference>
<dbReference type="EMBL" id="OOIL02004625">
    <property type="protein sequence ID" value="VFQ92744.1"/>
    <property type="molecule type" value="Genomic_DNA"/>
</dbReference>
<feature type="region of interest" description="Disordered" evidence="1">
    <location>
        <begin position="113"/>
        <end position="156"/>
    </location>
</feature>
<evidence type="ECO:0000256" key="1">
    <source>
        <dbReference type="SAM" id="MobiDB-lite"/>
    </source>
</evidence>
<dbReference type="AlphaFoldDB" id="A0A484MY55"/>
<dbReference type="Proteomes" id="UP000595140">
    <property type="component" value="Unassembled WGS sequence"/>
</dbReference>
<gene>
    <name evidence="2" type="ORF">CCAM_LOCUS34519</name>
    <name evidence="3" type="ORF">CCAM_LOCUS34520</name>
</gene>
<evidence type="ECO:0000313" key="2">
    <source>
        <dbReference type="EMBL" id="VFQ92743.1"/>
    </source>
</evidence>
<evidence type="ECO:0000313" key="4">
    <source>
        <dbReference type="Proteomes" id="UP000595140"/>
    </source>
</evidence>
<protein>
    <submittedName>
        <fullName evidence="3">Uncharacterized protein</fullName>
    </submittedName>
</protein>
<evidence type="ECO:0000313" key="3">
    <source>
        <dbReference type="EMBL" id="VFQ92744.1"/>
    </source>
</evidence>
<sequence length="168" mass="18609">MDNQILKGLQTWMDDGVLFWANCSKPNRVNRLRIGLTRPKIRLPCRIRGVTRRSISLSRTFSVLSLCRSFFASGRQAAAAAGERLAEKSPSATIPLSQPLSLPFLFRPPLHVDQRQRPRSQRRHPPSPGEPPSSSLSSPPISGSHAPFPAKSSGDLWFQPKVSISSIF</sequence>
<keyword evidence="4" id="KW-1185">Reference proteome</keyword>
<organism evidence="3 4">
    <name type="scientific">Cuscuta campestris</name>
    <dbReference type="NCBI Taxonomy" id="132261"/>
    <lineage>
        <taxon>Eukaryota</taxon>
        <taxon>Viridiplantae</taxon>
        <taxon>Streptophyta</taxon>
        <taxon>Embryophyta</taxon>
        <taxon>Tracheophyta</taxon>
        <taxon>Spermatophyta</taxon>
        <taxon>Magnoliopsida</taxon>
        <taxon>eudicotyledons</taxon>
        <taxon>Gunneridae</taxon>
        <taxon>Pentapetalae</taxon>
        <taxon>asterids</taxon>
        <taxon>lamiids</taxon>
        <taxon>Solanales</taxon>
        <taxon>Convolvulaceae</taxon>
        <taxon>Cuscuteae</taxon>
        <taxon>Cuscuta</taxon>
        <taxon>Cuscuta subgen. Grammica</taxon>
        <taxon>Cuscuta sect. Cleistogrammica</taxon>
    </lineage>
</organism>
<proteinExistence type="predicted"/>
<feature type="compositionally biased region" description="Low complexity" evidence="1">
    <location>
        <begin position="132"/>
        <end position="144"/>
    </location>
</feature>